<dbReference type="GeneID" id="59335130"/>
<evidence type="ECO:0000313" key="2">
    <source>
        <dbReference type="EMBL" id="KAF6217627.1"/>
    </source>
</evidence>
<dbReference type="Pfam" id="PF00646">
    <property type="entry name" value="F-box"/>
    <property type="match status" value="1"/>
</dbReference>
<comment type="caution">
    <text evidence="2">The sequence shown here is derived from an EMBL/GenBank/DDBJ whole genome shotgun (WGS) entry which is preliminary data.</text>
</comment>
<organism evidence="2 3">
    <name type="scientific">Letharia lupina</name>
    <dbReference type="NCBI Taxonomy" id="560253"/>
    <lineage>
        <taxon>Eukaryota</taxon>
        <taxon>Fungi</taxon>
        <taxon>Dikarya</taxon>
        <taxon>Ascomycota</taxon>
        <taxon>Pezizomycotina</taxon>
        <taxon>Lecanoromycetes</taxon>
        <taxon>OSLEUM clade</taxon>
        <taxon>Lecanoromycetidae</taxon>
        <taxon>Lecanorales</taxon>
        <taxon>Lecanorineae</taxon>
        <taxon>Parmeliaceae</taxon>
        <taxon>Letharia</taxon>
    </lineage>
</organism>
<dbReference type="Proteomes" id="UP000593566">
    <property type="component" value="Unassembled WGS sequence"/>
</dbReference>
<dbReference type="PROSITE" id="PS50181">
    <property type="entry name" value="FBOX"/>
    <property type="match status" value="1"/>
</dbReference>
<keyword evidence="3" id="KW-1185">Reference proteome</keyword>
<dbReference type="CDD" id="cd09917">
    <property type="entry name" value="F-box_SF"/>
    <property type="match status" value="1"/>
</dbReference>
<name>A0A8H6F6S3_9LECA</name>
<feature type="domain" description="F-box" evidence="1">
    <location>
        <begin position="90"/>
        <end position="140"/>
    </location>
</feature>
<dbReference type="InterPro" id="IPR036047">
    <property type="entry name" value="F-box-like_dom_sf"/>
</dbReference>
<dbReference type="AlphaFoldDB" id="A0A8H6F6S3"/>
<dbReference type="RefSeq" id="XP_037147062.1">
    <property type="nucleotide sequence ID" value="XM_037297626.1"/>
</dbReference>
<dbReference type="InterPro" id="IPR001810">
    <property type="entry name" value="F-box_dom"/>
</dbReference>
<sequence length="518" mass="58457">MLSPKLPLPPASRSDDEDFVQQSMRGSFQQLDIIDGFRTCPTSIQSLGTLLGLSDVKWTRLSSEILISDDNSGKWSDRWTVLHAGILWRLFLIIGLPNELLSHVVDLTDPDDLESLSACCKRMHESAEKKIKQHRNFKDKYTTITFDDAAPEDRTVIHPFVLLQDVLLEPRIAHYPGVINLRSWSIKPMQSPYYLDPDTVSLQVAQRCTQRIYDVITHCPYLRRERPADPEEPADPESEIQHGNPDAAIALLLTLFPNLQTLNVTQRLFLYSNVRKMIYKIQQVQSKVPSDAKSSQAFSKLARVDISPTGDTLDSARIRDLVLLSALPSIETIRVSNMFYPDYVGIWPPTPKFIDVAATEIIIVGSVFASRILAGFLSNARSLRRFTYQHLRYRGHDAEWKPLLLVNILQEYASNTLRHLDLTFTGQAEFPSLETLSHVCNFRGFPVLKKLRVDYALIASDKHNDLSGTQTLADLLPASLEELVIVADADEEKAAAVLEALPEMEKRLLPKLTGVAFE</sequence>
<dbReference type="SUPFAM" id="SSF81383">
    <property type="entry name" value="F-box domain"/>
    <property type="match status" value="1"/>
</dbReference>
<evidence type="ECO:0000259" key="1">
    <source>
        <dbReference type="PROSITE" id="PS50181"/>
    </source>
</evidence>
<dbReference type="EMBL" id="JACCJB010000026">
    <property type="protein sequence ID" value="KAF6217627.1"/>
    <property type="molecule type" value="Genomic_DNA"/>
</dbReference>
<protein>
    <recommendedName>
        <fullName evidence="1">F-box domain-containing protein</fullName>
    </recommendedName>
</protein>
<accession>A0A8H6F6S3</accession>
<reference evidence="2 3" key="1">
    <citation type="journal article" date="2020" name="Genomics">
        <title>Complete, high-quality genomes from long-read metagenomic sequencing of two wolf lichen thalli reveals enigmatic genome architecture.</title>
        <authorList>
            <person name="McKenzie S.K."/>
            <person name="Walston R.F."/>
            <person name="Allen J.L."/>
        </authorList>
    </citation>
    <scope>NUCLEOTIDE SEQUENCE [LARGE SCALE GENOMIC DNA]</scope>
    <source>
        <strain evidence="2">WasteWater1</strain>
    </source>
</reference>
<proteinExistence type="predicted"/>
<evidence type="ECO:0000313" key="3">
    <source>
        <dbReference type="Proteomes" id="UP000593566"/>
    </source>
</evidence>
<gene>
    <name evidence="2" type="ORF">HO133_006729</name>
</gene>